<feature type="transmembrane region" description="Helical" evidence="6">
    <location>
        <begin position="902"/>
        <end position="927"/>
    </location>
</feature>
<dbReference type="PANTHER" id="PTHR43199">
    <property type="entry name" value="GLUTATHIONE HYDROLASE"/>
    <property type="match status" value="1"/>
</dbReference>
<evidence type="ECO:0000256" key="6">
    <source>
        <dbReference type="SAM" id="Phobius"/>
    </source>
</evidence>
<feature type="signal peptide" evidence="7">
    <location>
        <begin position="1"/>
        <end position="24"/>
    </location>
</feature>
<feature type="compositionally biased region" description="Polar residues" evidence="5">
    <location>
        <begin position="331"/>
        <end position="341"/>
    </location>
</feature>
<dbReference type="SUPFAM" id="SSF56235">
    <property type="entry name" value="N-terminal nucleophile aminohydrolases (Ntn hydrolases)"/>
    <property type="match status" value="1"/>
</dbReference>
<dbReference type="InterPro" id="IPR051792">
    <property type="entry name" value="GGT_bact"/>
</dbReference>
<organism evidence="9 10">
    <name type="scientific">Alteribacillus bidgolensis</name>
    <dbReference type="NCBI Taxonomy" id="930129"/>
    <lineage>
        <taxon>Bacteria</taxon>
        <taxon>Bacillati</taxon>
        <taxon>Bacillota</taxon>
        <taxon>Bacilli</taxon>
        <taxon>Bacillales</taxon>
        <taxon>Bacillaceae</taxon>
        <taxon>Alteribacillus</taxon>
    </lineage>
</organism>
<feature type="region of interest" description="Disordered" evidence="5">
    <location>
        <begin position="328"/>
        <end position="352"/>
    </location>
</feature>
<name>A0A1G8KTY1_9BACI</name>
<keyword evidence="3" id="KW-0378">Hydrolase</keyword>
<keyword evidence="4" id="KW-0865">Zymogen</keyword>
<accession>A0A1G8KTY1</accession>
<evidence type="ECO:0000259" key="8">
    <source>
        <dbReference type="Pfam" id="PF00535"/>
    </source>
</evidence>
<dbReference type="Proteomes" id="UP000199017">
    <property type="component" value="Unassembled WGS sequence"/>
</dbReference>
<dbReference type="InterPro" id="IPR001173">
    <property type="entry name" value="Glyco_trans_2-like"/>
</dbReference>
<dbReference type="EMBL" id="FNDU01000008">
    <property type="protein sequence ID" value="SDI46817.1"/>
    <property type="molecule type" value="Genomic_DNA"/>
</dbReference>
<dbReference type="PANTHER" id="PTHR43199:SF1">
    <property type="entry name" value="GLUTATHIONE HYDROLASE PROENZYME"/>
    <property type="match status" value="1"/>
</dbReference>
<dbReference type="GO" id="GO:0016787">
    <property type="term" value="F:hydrolase activity"/>
    <property type="evidence" value="ECO:0007669"/>
    <property type="project" value="UniProtKB-KW"/>
</dbReference>
<dbReference type="Pfam" id="PF00535">
    <property type="entry name" value="Glycos_transf_2"/>
    <property type="match status" value="1"/>
</dbReference>
<evidence type="ECO:0000256" key="5">
    <source>
        <dbReference type="SAM" id="MobiDB-lite"/>
    </source>
</evidence>
<dbReference type="STRING" id="930129.SAMN05216352_1086"/>
<protein>
    <submittedName>
        <fullName evidence="9">Gamma-glutamyltranspeptidase</fullName>
    </submittedName>
</protein>
<dbReference type="Pfam" id="PF01019">
    <property type="entry name" value="G_glu_transpept"/>
    <property type="match status" value="1"/>
</dbReference>
<evidence type="ECO:0000256" key="1">
    <source>
        <dbReference type="ARBA" id="ARBA00009381"/>
    </source>
</evidence>
<evidence type="ECO:0000256" key="2">
    <source>
        <dbReference type="ARBA" id="ARBA00022679"/>
    </source>
</evidence>
<dbReference type="InterPro" id="IPR029055">
    <property type="entry name" value="Ntn_hydrolases_N"/>
</dbReference>
<dbReference type="Gene3D" id="1.10.246.130">
    <property type="match status" value="1"/>
</dbReference>
<reference evidence="9 10" key="1">
    <citation type="submission" date="2016-10" db="EMBL/GenBank/DDBJ databases">
        <authorList>
            <person name="de Groot N.N."/>
        </authorList>
    </citation>
    <scope>NUCLEOTIDE SEQUENCE [LARGE SCALE GENOMIC DNA]</scope>
    <source>
        <strain evidence="10">P4B,CCM 7963,CECT 7998,DSM 25260,IBRC-M 10614,KCTC 13821</strain>
    </source>
</reference>
<evidence type="ECO:0000313" key="9">
    <source>
        <dbReference type="EMBL" id="SDI46817.1"/>
    </source>
</evidence>
<evidence type="ECO:0000256" key="3">
    <source>
        <dbReference type="ARBA" id="ARBA00022801"/>
    </source>
</evidence>
<dbReference type="OrthoDB" id="9766299at2"/>
<feature type="chain" id="PRO_5038369806" evidence="7">
    <location>
        <begin position="25"/>
        <end position="993"/>
    </location>
</feature>
<dbReference type="PRINTS" id="PR01210">
    <property type="entry name" value="GGTRANSPTASE"/>
</dbReference>
<dbReference type="Gene3D" id="3.90.550.10">
    <property type="entry name" value="Spore Coat Polysaccharide Biosynthesis Protein SpsA, Chain A"/>
    <property type="match status" value="1"/>
</dbReference>
<feature type="domain" description="Glycosyltransferase 2-like" evidence="8">
    <location>
        <begin position="586"/>
        <end position="787"/>
    </location>
</feature>
<feature type="transmembrane region" description="Helical" evidence="6">
    <location>
        <begin position="869"/>
        <end position="896"/>
    </location>
</feature>
<keyword evidence="10" id="KW-1185">Reference proteome</keyword>
<dbReference type="InterPro" id="IPR029044">
    <property type="entry name" value="Nucleotide-diphossugar_trans"/>
</dbReference>
<dbReference type="GO" id="GO:0016740">
    <property type="term" value="F:transferase activity"/>
    <property type="evidence" value="ECO:0007669"/>
    <property type="project" value="UniProtKB-KW"/>
</dbReference>
<comment type="similarity">
    <text evidence="1">Belongs to the gamma-glutamyltransferase family.</text>
</comment>
<feature type="transmembrane region" description="Helical" evidence="6">
    <location>
        <begin position="947"/>
        <end position="971"/>
    </location>
</feature>
<keyword evidence="6" id="KW-0812">Transmembrane</keyword>
<keyword evidence="2" id="KW-0808">Transferase</keyword>
<dbReference type="RefSeq" id="WP_091585809.1">
    <property type="nucleotide sequence ID" value="NZ_FNDU01000008.1"/>
</dbReference>
<feature type="transmembrane region" description="Helical" evidence="6">
    <location>
        <begin position="544"/>
        <end position="568"/>
    </location>
</feature>
<dbReference type="Gene3D" id="3.60.20.40">
    <property type="match status" value="1"/>
</dbReference>
<keyword evidence="6" id="KW-1133">Transmembrane helix</keyword>
<keyword evidence="6" id="KW-0472">Membrane</keyword>
<dbReference type="CDD" id="cd06423">
    <property type="entry name" value="CESA_like"/>
    <property type="match status" value="1"/>
</dbReference>
<gene>
    <name evidence="9" type="ORF">SAMN05216352_1086</name>
</gene>
<evidence type="ECO:0000313" key="10">
    <source>
        <dbReference type="Proteomes" id="UP000199017"/>
    </source>
</evidence>
<dbReference type="InterPro" id="IPR043137">
    <property type="entry name" value="GGT_ssub_C"/>
</dbReference>
<dbReference type="InterPro" id="IPR043138">
    <property type="entry name" value="GGT_lsub"/>
</dbReference>
<proteinExistence type="inferred from homology"/>
<dbReference type="SUPFAM" id="SSF53448">
    <property type="entry name" value="Nucleotide-diphospho-sugar transferases"/>
    <property type="match status" value="1"/>
</dbReference>
<keyword evidence="7" id="KW-0732">Signal</keyword>
<dbReference type="AlphaFoldDB" id="A0A1G8KTY1"/>
<evidence type="ECO:0000256" key="7">
    <source>
        <dbReference type="SAM" id="SignalP"/>
    </source>
</evidence>
<evidence type="ECO:0000256" key="4">
    <source>
        <dbReference type="ARBA" id="ARBA00023145"/>
    </source>
</evidence>
<feature type="compositionally biased region" description="Basic and acidic residues" evidence="5">
    <location>
        <begin position="342"/>
        <end position="352"/>
    </location>
</feature>
<sequence length="993" mass="111685">MLKKLLSLCLILNGFVLGPSSVSSEESAQTNSDDTYDNYGVSASHPEAVEVGMEVLENGGNAVDAAIAVSYALGVVEPFGSGIGGGGEMLLLPPDEKEPIVYDYRVTAPSDEEQGDKVSGVPSLVKGLEKIHQDHGLTPFEHLVSPAISLAEDGFEVDYLLWERLTAASFRLPVKDMPHFFPDGEAIEPGETLKQQELAETLTKIKENGPSAFYDGEISKQVTEAVPYLDEEELEGYEVNITEPVKGELQEGTIYSGSPPLAGVSVVQSLLLAEKLNIAETKGEEGQFTHLMTEISKATKHDRITKVGDPSFSDVDVDELTSDEHIDNLAEQISPSNPSRETGNDEEHVDDEHTDTTHFVIVDPDGMVVSATNTLSNFFGSGEYTAGFFMNNSIEYFSENSESPNRYEPGKRSRSLTAPSIYMNDDRVMGIGSPGGNRIPPVMAQVLARHFYFDESLEDAVEAKRFFGQDENLYIEDGFNDETLVDVIKKGYQHETRTLPVYFGGIQALDLNKEDGTINGIADERREGFWDAKNKDKWKDYVEIALGLFFILGVIFPLLHLVHCLPWFRTKDEGVQRKLEKEKGISILVPCYNEEGIIETSLENMKSLSYSKFEVVYINDGSTDRTMYLLNKFLKLKPSSRSPLKKLKHKWVKNVYQSELYPHIYVIDKSNGGKADALNAGIEYAGESLVVTLDADTVLTERALPKVNETFEDKDVVAAGGMVHVLQTKTSKPLSRLSLLHTNILLRLQMFDFLKAFYITKISLARFHALAIISGAFGIFRKQALIDVGGYRSTVGEDIDITLKMHEYISKHVNKKVVHIKEAISYTELPETFKDFFKQRVRWQKAYIDCVVHFGSFFSKTLFTKAVSFFYIMESFLIGIVSAFVMTVFFVFYAIYNPPDSYLYYTLFYLSYLFVFGAVYDLAAIGLNRYYGFKFQKKDMYSLFTTILLDVFVYRFVLMYVVIYGTINYFFNKDWNKVSRTGRDYKTDSERAA</sequence>